<accession>A0AAI9UF06</accession>
<dbReference type="Proteomes" id="UP001239213">
    <property type="component" value="Unassembled WGS sequence"/>
</dbReference>
<evidence type="ECO:0000256" key="1">
    <source>
        <dbReference type="SAM" id="MobiDB-lite"/>
    </source>
</evidence>
<sequence>MALGGAEHRRGVAHVGLDAERKDESERGGSMHERMATLVFGVDGVAHFAPVGSKENFY</sequence>
<feature type="region of interest" description="Disordered" evidence="1">
    <location>
        <begin position="1"/>
        <end position="30"/>
    </location>
</feature>
<keyword evidence="3" id="KW-1185">Reference proteome</keyword>
<proteinExistence type="predicted"/>
<comment type="caution">
    <text evidence="2">The sequence shown here is derived from an EMBL/GenBank/DDBJ whole genome shotgun (WGS) entry which is preliminary data.</text>
</comment>
<evidence type="ECO:0000313" key="3">
    <source>
        <dbReference type="Proteomes" id="UP001239213"/>
    </source>
</evidence>
<feature type="compositionally biased region" description="Basic and acidic residues" evidence="1">
    <location>
        <begin position="1"/>
        <end position="10"/>
    </location>
</feature>
<organism evidence="2 3">
    <name type="scientific">Colletotrichum cuscutae</name>
    <dbReference type="NCBI Taxonomy" id="1209917"/>
    <lineage>
        <taxon>Eukaryota</taxon>
        <taxon>Fungi</taxon>
        <taxon>Dikarya</taxon>
        <taxon>Ascomycota</taxon>
        <taxon>Pezizomycotina</taxon>
        <taxon>Sordariomycetes</taxon>
        <taxon>Hypocreomycetidae</taxon>
        <taxon>Glomerellales</taxon>
        <taxon>Glomerellaceae</taxon>
        <taxon>Colletotrichum</taxon>
        <taxon>Colletotrichum acutatum species complex</taxon>
    </lineage>
</organism>
<reference evidence="2" key="1">
    <citation type="submission" date="2016-11" db="EMBL/GenBank/DDBJ databases">
        <title>The genome sequence of Colletotrichum cuscutae.</title>
        <authorList>
            <person name="Baroncelli R."/>
        </authorList>
    </citation>
    <scope>NUCLEOTIDE SEQUENCE</scope>
    <source>
        <strain evidence="2">IMI 304802</strain>
    </source>
</reference>
<gene>
    <name evidence="2" type="ORF">CCUS01_01660</name>
</gene>
<dbReference type="EMBL" id="MPDP01000282">
    <property type="protein sequence ID" value="KAK1457193.1"/>
    <property type="molecule type" value="Genomic_DNA"/>
</dbReference>
<evidence type="ECO:0000313" key="2">
    <source>
        <dbReference type="EMBL" id="KAK1457193.1"/>
    </source>
</evidence>
<protein>
    <submittedName>
        <fullName evidence="2">Uncharacterized protein</fullName>
    </submittedName>
</protein>
<dbReference type="AlphaFoldDB" id="A0AAI9UF06"/>
<feature type="compositionally biased region" description="Basic and acidic residues" evidence="1">
    <location>
        <begin position="17"/>
        <end position="30"/>
    </location>
</feature>
<name>A0AAI9UF06_9PEZI</name>